<feature type="repeat" description="ANK" evidence="1">
    <location>
        <begin position="26"/>
        <end position="58"/>
    </location>
</feature>
<dbReference type="EMBL" id="CP015199">
    <property type="protein sequence ID" value="ANF51011.1"/>
    <property type="molecule type" value="Genomic_DNA"/>
</dbReference>
<evidence type="ECO:0000313" key="2">
    <source>
        <dbReference type="EMBL" id="ANF51011.1"/>
    </source>
</evidence>
<reference evidence="2 3" key="1">
    <citation type="submission" date="2016-04" db="EMBL/GenBank/DDBJ databases">
        <title>Complete Genome Sequence of Chryseobacterium sp. IHBB 10212.</title>
        <authorList>
            <person name="Pal M."/>
            <person name="Swarnkar M.K."/>
            <person name="Kaushal K."/>
            <person name="Chhibber S."/>
            <person name="Singh A.K."/>
            <person name="Gulati A."/>
        </authorList>
    </citation>
    <scope>NUCLEOTIDE SEQUENCE [LARGE SCALE GENOMIC DNA]</scope>
    <source>
        <strain evidence="2 3">IHBB 10212</strain>
    </source>
</reference>
<dbReference type="SUPFAM" id="SSF48403">
    <property type="entry name" value="Ankyrin repeat"/>
    <property type="match status" value="1"/>
</dbReference>
<name>A0A172XVP3_9FLAO</name>
<dbReference type="PROSITE" id="PS50088">
    <property type="entry name" value="ANK_REPEAT"/>
    <property type="match status" value="1"/>
</dbReference>
<gene>
    <name evidence="2" type="ORF">A0O34_10995</name>
</gene>
<sequence>MCYYGHIDQVKRLLKEGIDLNGIGYNGMSPLDAAKYGENDDIVEYLLSMGAKEKLNSPDEID</sequence>
<evidence type="ECO:0000256" key="1">
    <source>
        <dbReference type="PROSITE-ProRule" id="PRU00023"/>
    </source>
</evidence>
<dbReference type="KEGG" id="chh:A0O34_10995"/>
<dbReference type="InterPro" id="IPR036770">
    <property type="entry name" value="Ankyrin_rpt-contain_sf"/>
</dbReference>
<dbReference type="Proteomes" id="UP000077824">
    <property type="component" value="Chromosome"/>
</dbReference>
<dbReference type="PROSITE" id="PS50297">
    <property type="entry name" value="ANK_REP_REGION"/>
    <property type="match status" value="1"/>
</dbReference>
<accession>A0A172XVP3</accession>
<dbReference type="Gene3D" id="1.25.40.20">
    <property type="entry name" value="Ankyrin repeat-containing domain"/>
    <property type="match status" value="1"/>
</dbReference>
<dbReference type="AlphaFoldDB" id="A0A172XVP3"/>
<keyword evidence="3" id="KW-1185">Reference proteome</keyword>
<dbReference type="InterPro" id="IPR002110">
    <property type="entry name" value="Ankyrin_rpt"/>
</dbReference>
<dbReference type="Pfam" id="PF12796">
    <property type="entry name" value="Ank_2"/>
    <property type="match status" value="1"/>
</dbReference>
<proteinExistence type="predicted"/>
<protein>
    <submittedName>
        <fullName evidence="2">Uncharacterized protein</fullName>
    </submittedName>
</protein>
<evidence type="ECO:0000313" key="3">
    <source>
        <dbReference type="Proteomes" id="UP000077824"/>
    </source>
</evidence>
<keyword evidence="1" id="KW-0040">ANK repeat</keyword>
<organism evidence="2 3">
    <name type="scientific">Chryseobacterium glaciei</name>
    <dbReference type="NCBI Taxonomy" id="1685010"/>
    <lineage>
        <taxon>Bacteria</taxon>
        <taxon>Pseudomonadati</taxon>
        <taxon>Bacteroidota</taxon>
        <taxon>Flavobacteriia</taxon>
        <taxon>Flavobacteriales</taxon>
        <taxon>Weeksellaceae</taxon>
        <taxon>Chryseobacterium group</taxon>
        <taxon>Chryseobacterium</taxon>
    </lineage>
</organism>
<dbReference type="STRING" id="1685010.A0O34_10995"/>